<dbReference type="EMBL" id="JAVKGR010000008">
    <property type="protein sequence ID" value="MDR8019501.1"/>
    <property type="molecule type" value="Genomic_DNA"/>
</dbReference>
<keyword evidence="10" id="KW-1185">Reference proteome</keyword>
<name>A0ABU2DSL7_9MICC</name>
<dbReference type="InterPro" id="IPR000326">
    <property type="entry name" value="PAP2/HPO"/>
</dbReference>
<evidence type="ECO:0000256" key="2">
    <source>
        <dbReference type="ARBA" id="ARBA00022475"/>
    </source>
</evidence>
<dbReference type="SUPFAM" id="SSF48317">
    <property type="entry name" value="Acid phosphatase/Vanadium-dependent haloperoxidase"/>
    <property type="match status" value="1"/>
</dbReference>
<feature type="transmembrane region" description="Helical" evidence="7">
    <location>
        <begin position="54"/>
        <end position="74"/>
    </location>
</feature>
<proteinExistence type="predicted"/>
<dbReference type="RefSeq" id="WP_310548491.1">
    <property type="nucleotide sequence ID" value="NZ_JAVKGR010000008.1"/>
</dbReference>
<evidence type="ECO:0000313" key="10">
    <source>
        <dbReference type="Proteomes" id="UP001251870"/>
    </source>
</evidence>
<evidence type="ECO:0000259" key="8">
    <source>
        <dbReference type="SMART" id="SM00014"/>
    </source>
</evidence>
<feature type="transmembrane region" description="Helical" evidence="7">
    <location>
        <begin position="152"/>
        <end position="172"/>
    </location>
</feature>
<evidence type="ECO:0000256" key="3">
    <source>
        <dbReference type="ARBA" id="ARBA00022692"/>
    </source>
</evidence>
<dbReference type="InterPro" id="IPR036938">
    <property type="entry name" value="PAP2/HPO_sf"/>
</dbReference>
<dbReference type="SMART" id="SM00014">
    <property type="entry name" value="acidPPc"/>
    <property type="match status" value="1"/>
</dbReference>
<dbReference type="Proteomes" id="UP001251870">
    <property type="component" value="Unassembled WGS sequence"/>
</dbReference>
<evidence type="ECO:0000256" key="5">
    <source>
        <dbReference type="ARBA" id="ARBA00022989"/>
    </source>
</evidence>
<protein>
    <submittedName>
        <fullName evidence="9">Phosphatase PAP2 family protein</fullName>
    </submittedName>
</protein>
<keyword evidence="4" id="KW-0378">Hydrolase</keyword>
<evidence type="ECO:0000256" key="1">
    <source>
        <dbReference type="ARBA" id="ARBA00004651"/>
    </source>
</evidence>
<keyword evidence="3 7" id="KW-0812">Transmembrane</keyword>
<feature type="transmembrane region" description="Helical" evidence="7">
    <location>
        <begin position="178"/>
        <end position="201"/>
    </location>
</feature>
<evidence type="ECO:0000256" key="4">
    <source>
        <dbReference type="ARBA" id="ARBA00022801"/>
    </source>
</evidence>
<keyword evidence="6 7" id="KW-0472">Membrane</keyword>
<dbReference type="Pfam" id="PF01569">
    <property type="entry name" value="PAP2"/>
    <property type="match status" value="1"/>
</dbReference>
<keyword evidence="2" id="KW-1003">Cell membrane</keyword>
<sequence>MITLFPAPRAALLAAGLLLIGFGGVWALHSGGAWSSVAAQFALDLQVTTAAHRFSEATLLGLVALWGGLAVTLLSTCRTTALTTLSVGGLGAVVAYGASEALKALIEATRPCQNSAVEVATCPGIGSMAYPSNHTVIAAALASALVLTRPRLAWIAVILAAATGAGRVLAGHHYPHDVIAGAGLGVTVTWAVVLLLSPLTLSVTSRFLSQHWDSLTPRPGSSIS</sequence>
<accession>A0ABU2DSL7</accession>
<comment type="subcellular location">
    <subcellularLocation>
        <location evidence="1">Cell membrane</location>
        <topology evidence="1">Multi-pass membrane protein</topology>
    </subcellularLocation>
</comment>
<evidence type="ECO:0000313" key="9">
    <source>
        <dbReference type="EMBL" id="MDR8019501.1"/>
    </source>
</evidence>
<reference evidence="9 10" key="1">
    <citation type="submission" date="2023-09" db="EMBL/GenBank/DDBJ databases">
        <title>Description of three actinobacteria isolated from air of manufacturing shop in a pharmaceutical factory.</title>
        <authorList>
            <person name="Zhang D.-F."/>
        </authorList>
    </citation>
    <scope>NUCLEOTIDE SEQUENCE [LARGE SCALE GENOMIC DNA]</scope>
    <source>
        <strain evidence="9 10">LY-0111</strain>
    </source>
</reference>
<dbReference type="PANTHER" id="PTHR14969:SF62">
    <property type="entry name" value="DECAPRENYLPHOSPHORYL-5-PHOSPHORIBOSE PHOSPHATASE RV3807C-RELATED"/>
    <property type="match status" value="1"/>
</dbReference>
<organism evidence="9 10">
    <name type="scientific">Nesterenkonia aerolata</name>
    <dbReference type="NCBI Taxonomy" id="3074079"/>
    <lineage>
        <taxon>Bacteria</taxon>
        <taxon>Bacillati</taxon>
        <taxon>Actinomycetota</taxon>
        <taxon>Actinomycetes</taxon>
        <taxon>Micrococcales</taxon>
        <taxon>Micrococcaceae</taxon>
        <taxon>Nesterenkonia</taxon>
    </lineage>
</organism>
<dbReference type="Gene3D" id="1.20.144.10">
    <property type="entry name" value="Phosphatidic acid phosphatase type 2/haloperoxidase"/>
    <property type="match status" value="1"/>
</dbReference>
<keyword evidence="5 7" id="KW-1133">Transmembrane helix</keyword>
<gene>
    <name evidence="9" type="ORF">RIL96_07980</name>
</gene>
<feature type="domain" description="Phosphatidic acid phosphatase type 2/haloperoxidase" evidence="8">
    <location>
        <begin position="83"/>
        <end position="193"/>
    </location>
</feature>
<evidence type="ECO:0000256" key="6">
    <source>
        <dbReference type="ARBA" id="ARBA00023136"/>
    </source>
</evidence>
<dbReference type="PANTHER" id="PTHR14969">
    <property type="entry name" value="SPHINGOSINE-1-PHOSPHATE PHOSPHOHYDROLASE"/>
    <property type="match status" value="1"/>
</dbReference>
<comment type="caution">
    <text evidence="9">The sequence shown here is derived from an EMBL/GenBank/DDBJ whole genome shotgun (WGS) entry which is preliminary data.</text>
</comment>
<evidence type="ECO:0000256" key="7">
    <source>
        <dbReference type="SAM" id="Phobius"/>
    </source>
</evidence>